<comment type="catalytic activity">
    <reaction evidence="10">
        <text>[protein]-C-terminal S-[(2E,6E)-farnesyl]-L-cysteine + S-adenosyl-L-methionine = [protein]-C-terminal S-[(2E,6E)-farnesyl]-L-cysteine methyl ester + S-adenosyl-L-homocysteine</text>
        <dbReference type="Rhea" id="RHEA:21672"/>
        <dbReference type="Rhea" id="RHEA-COMP:12125"/>
        <dbReference type="Rhea" id="RHEA-COMP:12126"/>
        <dbReference type="ChEBI" id="CHEBI:57856"/>
        <dbReference type="ChEBI" id="CHEBI:59789"/>
        <dbReference type="ChEBI" id="CHEBI:90510"/>
        <dbReference type="ChEBI" id="CHEBI:90511"/>
        <dbReference type="EC" id="2.1.1.100"/>
    </reaction>
</comment>
<dbReference type="PANTHER" id="PTHR12714">
    <property type="entry name" value="PROTEIN-S ISOPRENYLCYSTEINE O-METHYLTRANSFERASE"/>
    <property type="match status" value="1"/>
</dbReference>
<name>A0A9P7BEQ8_9ASCO</name>
<reference evidence="11" key="1">
    <citation type="submission" date="2020-11" db="EMBL/GenBank/DDBJ databases">
        <title>Kefir isolates.</title>
        <authorList>
            <person name="Marcisauskas S."/>
            <person name="Kim Y."/>
            <person name="Blasche S."/>
        </authorList>
    </citation>
    <scope>NUCLEOTIDE SEQUENCE</scope>
    <source>
        <strain evidence="11">Olga-1</strain>
    </source>
</reference>
<evidence type="ECO:0000256" key="5">
    <source>
        <dbReference type="ARBA" id="ARBA00022679"/>
    </source>
</evidence>
<keyword evidence="6 10" id="KW-0949">S-adenosyl-L-methionine</keyword>
<dbReference type="GO" id="GO:0004671">
    <property type="term" value="F:protein C-terminal S-isoprenylcysteine carboxyl O-methyltransferase activity"/>
    <property type="evidence" value="ECO:0007669"/>
    <property type="project" value="UniProtKB-EC"/>
</dbReference>
<dbReference type="GO" id="GO:0032259">
    <property type="term" value="P:methylation"/>
    <property type="evidence" value="ECO:0007669"/>
    <property type="project" value="UniProtKB-KW"/>
</dbReference>
<dbReference type="PROSITE" id="PS51564">
    <property type="entry name" value="SAM_ICMT"/>
    <property type="match status" value="1"/>
</dbReference>
<accession>A0A9P7BEQ8</accession>
<comment type="similarity">
    <text evidence="2 10">Belongs to the class VI-like SAM-binding methyltransferase superfamily. Isoprenylcysteine carboxyl methyltransferase family.</text>
</comment>
<evidence type="ECO:0000256" key="3">
    <source>
        <dbReference type="ARBA" id="ARBA00012151"/>
    </source>
</evidence>
<gene>
    <name evidence="11" type="ORF">C6P40_003688</name>
</gene>
<keyword evidence="4 10" id="KW-0489">Methyltransferase</keyword>
<feature type="transmembrane region" description="Helical" evidence="10">
    <location>
        <begin position="128"/>
        <end position="150"/>
    </location>
</feature>
<dbReference type="EMBL" id="PUHW01000429">
    <property type="protein sequence ID" value="KAG0686613.1"/>
    <property type="molecule type" value="Genomic_DNA"/>
</dbReference>
<evidence type="ECO:0000256" key="7">
    <source>
        <dbReference type="ARBA" id="ARBA00022692"/>
    </source>
</evidence>
<comment type="caution">
    <text evidence="11">The sequence shown here is derived from an EMBL/GenBank/DDBJ whole genome shotgun (WGS) entry which is preliminary data.</text>
</comment>
<keyword evidence="9 10" id="KW-0472">Membrane</keyword>
<evidence type="ECO:0000256" key="6">
    <source>
        <dbReference type="ARBA" id="ARBA00022691"/>
    </source>
</evidence>
<dbReference type="Pfam" id="PF04140">
    <property type="entry name" value="ICMT"/>
    <property type="match status" value="1"/>
</dbReference>
<keyword evidence="12" id="KW-1185">Reference proteome</keyword>
<feature type="transmembrane region" description="Helical" evidence="10">
    <location>
        <begin position="28"/>
        <end position="46"/>
    </location>
</feature>
<feature type="transmembrane region" description="Helical" evidence="10">
    <location>
        <begin position="185"/>
        <end position="213"/>
    </location>
</feature>
<sequence length="249" mass="28701">MSSPSVKRNIDPKTLTTLQLNPLPEISATAYILGIVSGISIILSLPSNFSSLFDNFPFLPIYIFFISIFHFLEYFITASYQPLRVEASSFVLNNTIGYHIAHGFALIECILELYFLPNFKKNSNYLPIKLFGLFLIILGQSVRTLGMITAGGNFSHLIKNVKEDDHILIKHGIYSIFRHPSYFGFFWWAIGTQLLLLNPLASILFAFMLYSFFSSRIHFEERYLIKFFGDDYINYRHNTYIGIPFIKTK</sequence>
<feature type="transmembrane region" description="Helical" evidence="10">
    <location>
        <begin position="96"/>
        <end position="116"/>
    </location>
</feature>
<dbReference type="PANTHER" id="PTHR12714:SF9">
    <property type="entry name" value="PROTEIN-S-ISOPRENYLCYSTEINE O-METHYLTRANSFERASE"/>
    <property type="match status" value="1"/>
</dbReference>
<evidence type="ECO:0000256" key="8">
    <source>
        <dbReference type="ARBA" id="ARBA00022989"/>
    </source>
</evidence>
<evidence type="ECO:0000313" key="12">
    <source>
        <dbReference type="Proteomes" id="UP000697127"/>
    </source>
</evidence>
<evidence type="ECO:0000313" key="11">
    <source>
        <dbReference type="EMBL" id="KAG0686613.1"/>
    </source>
</evidence>
<dbReference type="Proteomes" id="UP000697127">
    <property type="component" value="Unassembled WGS sequence"/>
</dbReference>
<dbReference type="GO" id="GO:0005789">
    <property type="term" value="C:endoplasmic reticulum membrane"/>
    <property type="evidence" value="ECO:0007669"/>
    <property type="project" value="UniProtKB-SubCell"/>
</dbReference>
<dbReference type="InterPro" id="IPR007269">
    <property type="entry name" value="ICMT_MeTrfase"/>
</dbReference>
<feature type="transmembrane region" description="Helical" evidence="10">
    <location>
        <begin position="58"/>
        <end position="76"/>
    </location>
</feature>
<evidence type="ECO:0000256" key="9">
    <source>
        <dbReference type="ARBA" id="ARBA00023136"/>
    </source>
</evidence>
<dbReference type="InterPro" id="IPR025770">
    <property type="entry name" value="PPMT_MeTrfase"/>
</dbReference>
<evidence type="ECO:0000256" key="4">
    <source>
        <dbReference type="ARBA" id="ARBA00022603"/>
    </source>
</evidence>
<evidence type="ECO:0000256" key="10">
    <source>
        <dbReference type="RuleBase" id="RU362022"/>
    </source>
</evidence>
<dbReference type="EC" id="2.1.1.100" evidence="3 10"/>
<proteinExistence type="inferred from homology"/>
<comment type="subcellular location">
    <subcellularLocation>
        <location evidence="10">Endoplasmic reticulum membrane</location>
        <topology evidence="10">Multi-pass membrane protein</topology>
    </subcellularLocation>
    <subcellularLocation>
        <location evidence="1">Membrane</location>
        <topology evidence="1">Multi-pass membrane protein</topology>
    </subcellularLocation>
</comment>
<keyword evidence="7 10" id="KW-0812">Transmembrane</keyword>
<protein>
    <recommendedName>
        <fullName evidence="3 10">Protein-S-isoprenylcysteine O-methyltransferase</fullName>
        <ecNumber evidence="3 10">2.1.1.100</ecNumber>
    </recommendedName>
</protein>
<evidence type="ECO:0000256" key="1">
    <source>
        <dbReference type="ARBA" id="ARBA00004141"/>
    </source>
</evidence>
<organism evidence="11 12">
    <name type="scientific">Pichia californica</name>
    <dbReference type="NCBI Taxonomy" id="460514"/>
    <lineage>
        <taxon>Eukaryota</taxon>
        <taxon>Fungi</taxon>
        <taxon>Dikarya</taxon>
        <taxon>Ascomycota</taxon>
        <taxon>Saccharomycotina</taxon>
        <taxon>Pichiomycetes</taxon>
        <taxon>Pichiales</taxon>
        <taxon>Pichiaceae</taxon>
        <taxon>Pichia</taxon>
    </lineage>
</organism>
<evidence type="ECO:0000256" key="2">
    <source>
        <dbReference type="ARBA" id="ARBA00009140"/>
    </source>
</evidence>
<dbReference type="AlphaFoldDB" id="A0A9P7BEQ8"/>
<keyword evidence="10" id="KW-0256">Endoplasmic reticulum</keyword>
<dbReference type="Gene3D" id="1.20.120.1630">
    <property type="match status" value="1"/>
</dbReference>
<keyword evidence="8 10" id="KW-1133">Transmembrane helix</keyword>
<keyword evidence="5" id="KW-0808">Transferase</keyword>